<feature type="domain" description="Glycoside hydrolase family 2 immunoglobulin-like beta-sandwich" evidence="5">
    <location>
        <begin position="215"/>
        <end position="314"/>
    </location>
</feature>
<dbReference type="PANTHER" id="PTHR42732">
    <property type="entry name" value="BETA-GALACTOSIDASE"/>
    <property type="match status" value="1"/>
</dbReference>
<dbReference type="InterPro" id="IPR008979">
    <property type="entry name" value="Galactose-bd-like_sf"/>
</dbReference>
<evidence type="ECO:0000256" key="1">
    <source>
        <dbReference type="ARBA" id="ARBA00007401"/>
    </source>
</evidence>
<comment type="similarity">
    <text evidence="1">Belongs to the glycosyl hydrolase 2 family.</text>
</comment>
<dbReference type="Pfam" id="PF02837">
    <property type="entry name" value="Glyco_hydro_2_N"/>
    <property type="match status" value="1"/>
</dbReference>
<evidence type="ECO:0000256" key="2">
    <source>
        <dbReference type="ARBA" id="ARBA00022801"/>
    </source>
</evidence>
<keyword evidence="3" id="KW-0326">Glycosidase</keyword>
<evidence type="ECO:0000313" key="9">
    <source>
        <dbReference type="Proteomes" id="UP000244956"/>
    </source>
</evidence>
<evidence type="ECO:0000256" key="3">
    <source>
        <dbReference type="ARBA" id="ARBA00023295"/>
    </source>
</evidence>
<dbReference type="SUPFAM" id="SSF49785">
    <property type="entry name" value="Galactose-binding domain-like"/>
    <property type="match status" value="2"/>
</dbReference>
<feature type="domain" description="Glycosyl hydrolases family 2 sugar binding" evidence="7">
    <location>
        <begin position="102"/>
        <end position="177"/>
    </location>
</feature>
<dbReference type="InterPro" id="IPR013783">
    <property type="entry name" value="Ig-like_fold"/>
</dbReference>
<proteinExistence type="inferred from homology"/>
<dbReference type="AlphaFoldDB" id="A0A2U2B608"/>
<dbReference type="GO" id="GO:0005975">
    <property type="term" value="P:carbohydrate metabolic process"/>
    <property type="evidence" value="ECO:0007669"/>
    <property type="project" value="InterPro"/>
</dbReference>
<dbReference type="InterPro" id="IPR006103">
    <property type="entry name" value="Glyco_hydro_2_cat"/>
</dbReference>
<keyword evidence="2" id="KW-0378">Hydrolase</keyword>
<name>A0A2U2B608_9BACT</name>
<dbReference type="Gene3D" id="2.60.40.10">
    <property type="entry name" value="Immunoglobulins"/>
    <property type="match status" value="1"/>
</dbReference>
<dbReference type="Pfam" id="PF00703">
    <property type="entry name" value="Glyco_hydro_2"/>
    <property type="match status" value="1"/>
</dbReference>
<gene>
    <name evidence="8" type="ORF">DDZ16_14830</name>
</gene>
<keyword evidence="9" id="KW-1185">Reference proteome</keyword>
<dbReference type="PANTHER" id="PTHR42732:SF2">
    <property type="entry name" value="BETA-MANNOSIDASE"/>
    <property type="match status" value="1"/>
</dbReference>
<dbReference type="Proteomes" id="UP000244956">
    <property type="component" value="Unassembled WGS sequence"/>
</dbReference>
<reference evidence="8 9" key="1">
    <citation type="submission" date="2018-05" db="EMBL/GenBank/DDBJ databases">
        <title>Marinilabilia rubrum sp. nov., isolated from saltern sediment.</title>
        <authorList>
            <person name="Zhang R."/>
        </authorList>
    </citation>
    <scope>NUCLEOTIDE SEQUENCE [LARGE SCALE GENOMIC DNA]</scope>
    <source>
        <strain evidence="8 9">WTE16</strain>
    </source>
</reference>
<dbReference type="InterPro" id="IPR006104">
    <property type="entry name" value="Glyco_hydro_2_N"/>
</dbReference>
<comment type="caution">
    <text evidence="8">The sequence shown here is derived from an EMBL/GenBank/DDBJ whole genome shotgun (WGS) entry which is preliminary data.</text>
</comment>
<dbReference type="SUPFAM" id="SSF49303">
    <property type="entry name" value="beta-Galactosidase/glucuronidase domain"/>
    <property type="match status" value="1"/>
</dbReference>
<dbReference type="InterPro" id="IPR006102">
    <property type="entry name" value="Ig-like_GH2"/>
</dbReference>
<evidence type="ECO:0000313" key="8">
    <source>
        <dbReference type="EMBL" id="PWD98511.1"/>
    </source>
</evidence>
<dbReference type="RefSeq" id="WP_109265264.1">
    <property type="nucleotide sequence ID" value="NZ_QEWP01000013.1"/>
</dbReference>
<evidence type="ECO:0000259" key="5">
    <source>
        <dbReference type="Pfam" id="PF00703"/>
    </source>
</evidence>
<dbReference type="EMBL" id="QEWP01000013">
    <property type="protein sequence ID" value="PWD98511.1"/>
    <property type="molecule type" value="Genomic_DNA"/>
</dbReference>
<evidence type="ECO:0000256" key="4">
    <source>
        <dbReference type="SAM" id="SignalP"/>
    </source>
</evidence>
<dbReference type="InterPro" id="IPR051913">
    <property type="entry name" value="GH2_Domain-Containing"/>
</dbReference>
<dbReference type="Pfam" id="PF02836">
    <property type="entry name" value="Glyco_hydro_2_C"/>
    <property type="match status" value="1"/>
</dbReference>
<feature type="domain" description="Glycoside hydrolase family 2 catalytic" evidence="6">
    <location>
        <begin position="356"/>
        <end position="487"/>
    </location>
</feature>
<accession>A0A2U2B608</accession>
<evidence type="ECO:0000259" key="6">
    <source>
        <dbReference type="Pfam" id="PF02836"/>
    </source>
</evidence>
<feature type="signal peptide" evidence="4">
    <location>
        <begin position="1"/>
        <end position="21"/>
    </location>
</feature>
<dbReference type="InterPro" id="IPR017853">
    <property type="entry name" value="GH"/>
</dbReference>
<dbReference type="SUPFAM" id="SSF51445">
    <property type="entry name" value="(Trans)glycosidases"/>
    <property type="match status" value="1"/>
</dbReference>
<dbReference type="Gene3D" id="2.60.120.260">
    <property type="entry name" value="Galactose-binding domain-like"/>
    <property type="match status" value="2"/>
</dbReference>
<dbReference type="InterPro" id="IPR036156">
    <property type="entry name" value="Beta-gal/glucu_dom_sf"/>
</dbReference>
<evidence type="ECO:0000259" key="7">
    <source>
        <dbReference type="Pfam" id="PF02837"/>
    </source>
</evidence>
<organism evidence="8 9">
    <name type="scientific">Marinilabilia rubra</name>
    <dbReference type="NCBI Taxonomy" id="2162893"/>
    <lineage>
        <taxon>Bacteria</taxon>
        <taxon>Pseudomonadati</taxon>
        <taxon>Bacteroidota</taxon>
        <taxon>Bacteroidia</taxon>
        <taxon>Marinilabiliales</taxon>
        <taxon>Marinilabiliaceae</taxon>
        <taxon>Marinilabilia</taxon>
    </lineage>
</organism>
<keyword evidence="4" id="KW-0732">Signal</keyword>
<protein>
    <submittedName>
        <fullName evidence="8">Beta-galactosidase</fullName>
    </submittedName>
</protein>
<dbReference type="OrthoDB" id="9801077at2"/>
<dbReference type="GO" id="GO:0004553">
    <property type="term" value="F:hydrolase activity, hydrolyzing O-glycosyl compounds"/>
    <property type="evidence" value="ECO:0007669"/>
    <property type="project" value="InterPro"/>
</dbReference>
<dbReference type="Gene3D" id="3.20.20.80">
    <property type="entry name" value="Glycosidases"/>
    <property type="match status" value="1"/>
</dbReference>
<sequence>MNILKLFFLGFILLCPFLSYAQEDVLKYEMKTRWTNEVSPNDVWDKYPRPQMVRDNWENLNGLWEYAILPTDNKKVPEKFQGEILVPFAIESKLSRVKKMVDEDNYLWYKTSFKAPLLRADEDLLLHFGAVDWEAQIFLNGKEVGLHKGGYDPFSFNIAPFLEEGDQELVVRVWDPTDKGTQPRGKQLDSPRGIWYTPVTGIWQTVWLEKVPQSRIELVKPTPDVDSRNVSVEVLTNATNENLIVDVEVLKEGKAISREKLSYGAGSESGLLKLSVPQPRLWSPEDPFLYDLNIRLLRADGTLLDEVESYFGMRKISLGKDAKGYTRILLNDKPLFQWGLLDQGWWPDGLYTPPTEEAMLFDVEKTLEMGFNMIRKHVKVEPARYYYHCDKMGVLVWQDMPNGNYFRDLRIQAWEEKDAERPLESAIQFEEELKAMMDHFHLFPSILVWVPLNEGWGQYDTERIAEWTEQYDPSRLVDCPSGWADRGVGDMYDIHLYPGPGMEPAEADRASVLGEFGGLGYPVEDHLWWDKKNWGYLTYHSEDEFVEAYDDLMDALIGPVSKGLSAAVYTQTTDVEGEVNGLITYDREVVKIAPDKLTDIHSKLYQEYWDAFSLVKDSEVNPHEWKVSNAVESEDWKKTSFDDFAWDVKPAPFSSYDNTFISNNTEWTNEKIYLRKTFHTNVVPETLFLRHYMPKASARIYLNGQLIADLKDRGGRKRHYTDVDISQYSDQIKNGKNVIAIELSKDEENASFDVGLYTTRKVR</sequence>
<feature type="chain" id="PRO_5015656028" evidence="4">
    <location>
        <begin position="22"/>
        <end position="763"/>
    </location>
</feature>